<evidence type="ECO:0000259" key="2">
    <source>
        <dbReference type="Pfam" id="PF03372"/>
    </source>
</evidence>
<dbReference type="OrthoDB" id="1732437at2759"/>
<evidence type="ECO:0000313" key="3">
    <source>
        <dbReference type="EMBL" id="KAH1040222.1"/>
    </source>
</evidence>
<reference evidence="3 4" key="1">
    <citation type="journal article" date="2021" name="Plant Biotechnol. J.">
        <title>Multi-omics assisted identification of the key and species-specific regulatory components of drought-tolerant mechanisms in Gossypium stocksii.</title>
        <authorList>
            <person name="Yu D."/>
            <person name="Ke L."/>
            <person name="Zhang D."/>
            <person name="Wu Y."/>
            <person name="Sun Y."/>
            <person name="Mei J."/>
            <person name="Sun J."/>
            <person name="Sun Y."/>
        </authorList>
    </citation>
    <scope>NUCLEOTIDE SEQUENCE [LARGE SCALE GENOMIC DNA]</scope>
    <source>
        <strain evidence="4">cv. E1</strain>
        <tissue evidence="3">Leaf</tissue>
    </source>
</reference>
<dbReference type="PANTHER" id="PTHR33116:SF75">
    <property type="entry name" value="RIBONUCLEASE H PROTEIN"/>
    <property type="match status" value="1"/>
</dbReference>
<keyword evidence="4" id="KW-1185">Reference proteome</keyword>
<protein>
    <recommendedName>
        <fullName evidence="2">Endonuclease/exonuclease/phosphatase domain-containing protein</fullName>
    </recommendedName>
</protein>
<sequence>MRIITWNIKGLGSVPKIEAVNRVVRKNRADVCFLQETKLESVPMELVRKIWGDNYFDFKYVAAIERSGGLLTIWDKGRFLANVELCGKRLSGWKCRSLSWVGKVVLINVVLSSLSIYFMSLFQAPATVIRKINKIRKNFLWENLDGNKNMAMIRWNIVCKPKVKGGAGVANLGIKNKALLAKWNWRFAIEKEVLWLKRGIVENSKDAKVSKWVGSESFFWKIGNRNSGLFWWDIWCRNRPLKLLYPRLFRLAKHKESTIADILSPSGNGSVG</sequence>
<organism evidence="3 4">
    <name type="scientific">Gossypium stocksii</name>
    <dbReference type="NCBI Taxonomy" id="47602"/>
    <lineage>
        <taxon>Eukaryota</taxon>
        <taxon>Viridiplantae</taxon>
        <taxon>Streptophyta</taxon>
        <taxon>Embryophyta</taxon>
        <taxon>Tracheophyta</taxon>
        <taxon>Spermatophyta</taxon>
        <taxon>Magnoliopsida</taxon>
        <taxon>eudicotyledons</taxon>
        <taxon>Gunneridae</taxon>
        <taxon>Pentapetalae</taxon>
        <taxon>rosids</taxon>
        <taxon>malvids</taxon>
        <taxon>Malvales</taxon>
        <taxon>Malvaceae</taxon>
        <taxon>Malvoideae</taxon>
        <taxon>Gossypium</taxon>
    </lineage>
</organism>
<dbReference type="InterPro" id="IPR005135">
    <property type="entry name" value="Endo/exonuclease/phosphatase"/>
</dbReference>
<proteinExistence type="predicted"/>
<evidence type="ECO:0000313" key="4">
    <source>
        <dbReference type="Proteomes" id="UP000828251"/>
    </source>
</evidence>
<keyword evidence="1" id="KW-1133">Transmembrane helix</keyword>
<dbReference type="Gene3D" id="3.60.10.10">
    <property type="entry name" value="Endonuclease/exonuclease/phosphatase"/>
    <property type="match status" value="1"/>
</dbReference>
<accession>A0A9D3UGQ7</accession>
<keyword evidence="1" id="KW-0472">Membrane</keyword>
<dbReference type="AlphaFoldDB" id="A0A9D3UGQ7"/>
<comment type="caution">
    <text evidence="3">The sequence shown here is derived from an EMBL/GenBank/DDBJ whole genome shotgun (WGS) entry which is preliminary data.</text>
</comment>
<dbReference type="SUPFAM" id="SSF56219">
    <property type="entry name" value="DNase I-like"/>
    <property type="match status" value="1"/>
</dbReference>
<dbReference type="GO" id="GO:0003824">
    <property type="term" value="F:catalytic activity"/>
    <property type="evidence" value="ECO:0007669"/>
    <property type="project" value="InterPro"/>
</dbReference>
<dbReference type="PANTHER" id="PTHR33116">
    <property type="entry name" value="REVERSE TRANSCRIPTASE ZINC-BINDING DOMAIN-CONTAINING PROTEIN-RELATED-RELATED"/>
    <property type="match status" value="1"/>
</dbReference>
<dbReference type="Proteomes" id="UP000828251">
    <property type="component" value="Unassembled WGS sequence"/>
</dbReference>
<dbReference type="Pfam" id="PF03372">
    <property type="entry name" value="Exo_endo_phos"/>
    <property type="match status" value="1"/>
</dbReference>
<evidence type="ECO:0000256" key="1">
    <source>
        <dbReference type="SAM" id="Phobius"/>
    </source>
</evidence>
<dbReference type="EMBL" id="JAIQCV010000012">
    <property type="protein sequence ID" value="KAH1040222.1"/>
    <property type="molecule type" value="Genomic_DNA"/>
</dbReference>
<name>A0A9D3UGQ7_9ROSI</name>
<gene>
    <name evidence="3" type="ORF">J1N35_041965</name>
</gene>
<keyword evidence="1" id="KW-0812">Transmembrane</keyword>
<feature type="transmembrane region" description="Helical" evidence="1">
    <location>
        <begin position="98"/>
        <end position="122"/>
    </location>
</feature>
<feature type="domain" description="Endonuclease/exonuclease/phosphatase" evidence="2">
    <location>
        <begin position="4"/>
        <end position="74"/>
    </location>
</feature>
<dbReference type="InterPro" id="IPR036691">
    <property type="entry name" value="Endo/exonu/phosph_ase_sf"/>
</dbReference>